<dbReference type="AlphaFoldDB" id="A0A9P8GRL2"/>
<dbReference type="Proteomes" id="UP000767238">
    <property type="component" value="Unassembled WGS sequence"/>
</dbReference>
<feature type="signal peptide" evidence="1">
    <location>
        <begin position="1"/>
        <end position="19"/>
    </location>
</feature>
<dbReference type="EMBL" id="JAHFYH010000001">
    <property type="protein sequence ID" value="KAH0237764.1"/>
    <property type="molecule type" value="Genomic_DNA"/>
</dbReference>
<evidence type="ECO:0000313" key="2">
    <source>
        <dbReference type="EMBL" id="KAH0237764.1"/>
    </source>
</evidence>
<gene>
    <name evidence="2" type="ORF">KCV03_g397</name>
</gene>
<reference evidence="2" key="1">
    <citation type="journal article" date="2021" name="J Fungi (Basel)">
        <title>Virulence traits and population genomics of the black yeast Aureobasidium melanogenum.</title>
        <authorList>
            <person name="Cernosa A."/>
            <person name="Sun X."/>
            <person name="Gostincar C."/>
            <person name="Fang C."/>
            <person name="Gunde-Cimerman N."/>
            <person name="Song Z."/>
        </authorList>
    </citation>
    <scope>NUCLEOTIDE SEQUENCE</scope>
    <source>
        <strain evidence="2">EXF-8016</strain>
    </source>
</reference>
<evidence type="ECO:0000313" key="3">
    <source>
        <dbReference type="Proteomes" id="UP000767238"/>
    </source>
</evidence>
<evidence type="ECO:0008006" key="4">
    <source>
        <dbReference type="Google" id="ProtNLM"/>
    </source>
</evidence>
<comment type="caution">
    <text evidence="2">The sequence shown here is derived from an EMBL/GenBank/DDBJ whole genome shotgun (WGS) entry which is preliminary data.</text>
</comment>
<protein>
    <recommendedName>
        <fullName evidence="4">Secreted protein</fullName>
    </recommendedName>
</protein>
<proteinExistence type="predicted"/>
<feature type="non-terminal residue" evidence="2">
    <location>
        <position position="1"/>
    </location>
</feature>
<accession>A0A9P8GRL2</accession>
<feature type="non-terminal residue" evidence="2">
    <location>
        <position position="82"/>
    </location>
</feature>
<organism evidence="2 3">
    <name type="scientific">Aureobasidium melanogenum</name>
    <name type="common">Aureobasidium pullulans var. melanogenum</name>
    <dbReference type="NCBI Taxonomy" id="46634"/>
    <lineage>
        <taxon>Eukaryota</taxon>
        <taxon>Fungi</taxon>
        <taxon>Dikarya</taxon>
        <taxon>Ascomycota</taxon>
        <taxon>Pezizomycotina</taxon>
        <taxon>Dothideomycetes</taxon>
        <taxon>Dothideomycetidae</taxon>
        <taxon>Dothideales</taxon>
        <taxon>Saccotheciaceae</taxon>
        <taxon>Aureobasidium</taxon>
    </lineage>
</organism>
<evidence type="ECO:0000256" key="1">
    <source>
        <dbReference type="SAM" id="SignalP"/>
    </source>
</evidence>
<feature type="chain" id="PRO_5040425238" description="Secreted protein" evidence="1">
    <location>
        <begin position="20"/>
        <end position="82"/>
    </location>
</feature>
<reference evidence="2" key="2">
    <citation type="submission" date="2021-08" db="EMBL/GenBank/DDBJ databases">
        <authorList>
            <person name="Gostincar C."/>
            <person name="Sun X."/>
            <person name="Song Z."/>
            <person name="Gunde-Cimerman N."/>
        </authorList>
    </citation>
    <scope>NUCLEOTIDE SEQUENCE</scope>
    <source>
        <strain evidence="2">EXF-8016</strain>
    </source>
</reference>
<keyword evidence="1" id="KW-0732">Signal</keyword>
<name>A0A9P8GRL2_AURME</name>
<sequence>LIAFVFLHFKVVCLSFCAATENPRGVKNTCRPSWHSGESTKVLISGEIRVKVSFCSYIIKRESKIRVPDERVGADNKKRKIR</sequence>